<name>A0AAD1BXI1_METFU</name>
<feature type="compositionally biased region" description="Low complexity" evidence="6">
    <location>
        <begin position="57"/>
        <end position="70"/>
    </location>
</feature>
<dbReference type="RefSeq" id="WP_004422481.1">
    <property type="nucleotide sequence ID" value="NZ_AJMR01000228.1"/>
</dbReference>
<dbReference type="KEGG" id="pfuw:KF707C_19960"/>
<keyword evidence="1" id="KW-1003">Cell membrane</keyword>
<dbReference type="PANTHER" id="PTHR37011:SF1">
    <property type="entry name" value="POT FAMILY PEPTIDE TRANSPORT PROTEIN"/>
    <property type="match status" value="1"/>
</dbReference>
<dbReference type="PANTHER" id="PTHR37011">
    <property type="entry name" value="POT FAMILY PEPTIDE TRANSPORT PROTEIN-RELATED"/>
    <property type="match status" value="1"/>
</dbReference>
<keyword evidence="10" id="KW-1185">Reference proteome</keyword>
<keyword evidence="3" id="KW-0472">Membrane</keyword>
<reference evidence="10" key="1">
    <citation type="submission" date="2015-05" db="EMBL/GenBank/DDBJ databases">
        <title>Draft genome sequencing of a biphenyl-degrading bacterium, Pseudomonas balearica KF707 (=NBRC110670).</title>
        <authorList>
            <person name="Kimura N."/>
            <person name="Hirose J."/>
            <person name="Watanabe T."/>
            <person name="Suenaga H."/>
            <person name="Fujihara H."/>
            <person name="Noguchi M."/>
            <person name="Hashimoto M."/>
            <person name="Shimodaira J."/>
            <person name="Tsuchikane K."/>
            <person name="Hosoyama A."/>
            <person name="Yamazoe A."/>
            <person name="Fujita N."/>
            <person name="Furukawa K."/>
        </authorList>
    </citation>
    <scope>NUCLEOTIDE SEQUENCE [LARGE SCALE GENOMIC DNA]</scope>
    <source>
        <strain evidence="10">DSM 10086 / NBRC 110670 / KF707</strain>
    </source>
</reference>
<proteinExistence type="predicted"/>
<dbReference type="NCBIfam" id="NF033216">
    <property type="entry name" value="lipo_YgdI_YgdR"/>
    <property type="match status" value="1"/>
</dbReference>
<reference evidence="9 10" key="2">
    <citation type="journal article" date="2017" name="Int. J. Syst. Evol. Microbiol.">
        <title>Pseudomonas furukawaii sp. nov., a polychlorinated biphenyl-degrading bacterium isolated from biphenyl-contaminated soil in Japan.</title>
        <authorList>
            <person name="Kimura N."/>
            <person name="Watanabe T."/>
            <person name="Suenaga H."/>
            <person name="Fujihara H."/>
            <person name="Futagami T."/>
            <person name="Goto M."/>
            <person name="Hanada S."/>
            <person name="Hirose J."/>
        </authorList>
    </citation>
    <scope>NUCLEOTIDE SEQUENCE [LARGE SCALE GENOMIC DNA]</scope>
    <source>
        <strain evidence="10">DSM 10086 / NBRC 110670 / KF707</strain>
    </source>
</reference>
<evidence type="ECO:0000256" key="1">
    <source>
        <dbReference type="ARBA" id="ARBA00022475"/>
    </source>
</evidence>
<keyword evidence="5 9" id="KW-0449">Lipoprotein</keyword>
<evidence type="ECO:0000256" key="5">
    <source>
        <dbReference type="ARBA" id="ARBA00023288"/>
    </source>
</evidence>
<feature type="chain" id="PRO_5041944151" evidence="7">
    <location>
        <begin position="20"/>
        <end position="70"/>
    </location>
</feature>
<evidence type="ECO:0000259" key="8">
    <source>
        <dbReference type="Pfam" id="PF06004"/>
    </source>
</evidence>
<evidence type="ECO:0000256" key="3">
    <source>
        <dbReference type="ARBA" id="ARBA00023136"/>
    </source>
</evidence>
<evidence type="ECO:0000313" key="9">
    <source>
        <dbReference type="EMBL" id="BAU73684.1"/>
    </source>
</evidence>
<dbReference type="SUPFAM" id="SSF50182">
    <property type="entry name" value="Sm-like ribonucleoproteins"/>
    <property type="match status" value="1"/>
</dbReference>
<dbReference type="InterPro" id="IPR047807">
    <property type="entry name" value="YgdI/YgdR-like_SH3-like"/>
</dbReference>
<keyword evidence="4" id="KW-0564">Palmitate</keyword>
<organism evidence="9 10">
    <name type="scientific">Metapseudomonas furukawaii</name>
    <name type="common">Pseudomonas furukawaii</name>
    <dbReference type="NCBI Taxonomy" id="1149133"/>
    <lineage>
        <taxon>Bacteria</taxon>
        <taxon>Pseudomonadati</taxon>
        <taxon>Pseudomonadota</taxon>
        <taxon>Gammaproteobacteria</taxon>
        <taxon>Pseudomonadales</taxon>
        <taxon>Pseudomonadaceae</taxon>
        <taxon>Metapseudomonas</taxon>
    </lineage>
</organism>
<dbReference type="Pfam" id="PF06004">
    <property type="entry name" value="DUF903"/>
    <property type="match status" value="1"/>
</dbReference>
<evidence type="ECO:0000256" key="7">
    <source>
        <dbReference type="SAM" id="SignalP"/>
    </source>
</evidence>
<evidence type="ECO:0000256" key="6">
    <source>
        <dbReference type="SAM" id="MobiDB-lite"/>
    </source>
</evidence>
<gene>
    <name evidence="9" type="ORF">KF707C_19960</name>
</gene>
<evidence type="ECO:0000256" key="4">
    <source>
        <dbReference type="ARBA" id="ARBA00023139"/>
    </source>
</evidence>
<dbReference type="InterPro" id="IPR010920">
    <property type="entry name" value="LSM_dom_sf"/>
</dbReference>
<dbReference type="Gene3D" id="2.30.30.100">
    <property type="match status" value="1"/>
</dbReference>
<accession>A0AAD1BXI1</accession>
<feature type="domain" description="Lipoprotein YgdI/YgdR-like SH3-like" evidence="8">
    <location>
        <begin position="22"/>
        <end position="69"/>
    </location>
</feature>
<evidence type="ECO:0000256" key="2">
    <source>
        <dbReference type="ARBA" id="ARBA00022729"/>
    </source>
</evidence>
<sequence length="70" mass="7583">MIKQAALAAICLAALSGCASEYLIITDDGSVLTSDGKPELDKDTGMLEYEDGEGRKQQVQPQKVKQIIER</sequence>
<dbReference type="InterPro" id="IPR010305">
    <property type="entry name" value="YgdI/YgdR-like"/>
</dbReference>
<dbReference type="PROSITE" id="PS51257">
    <property type="entry name" value="PROKAR_LIPOPROTEIN"/>
    <property type="match status" value="1"/>
</dbReference>
<dbReference type="Proteomes" id="UP000218554">
    <property type="component" value="Chromosome"/>
</dbReference>
<keyword evidence="2 7" id="KW-0732">Signal</keyword>
<protein>
    <submittedName>
        <fullName evidence="9">Hypothetical lipoprotein ygdR</fullName>
    </submittedName>
</protein>
<feature type="region of interest" description="Disordered" evidence="6">
    <location>
        <begin position="34"/>
        <end position="70"/>
    </location>
</feature>
<dbReference type="AlphaFoldDB" id="A0AAD1BXI1"/>
<dbReference type="EMBL" id="AP014862">
    <property type="protein sequence ID" value="BAU73684.1"/>
    <property type="molecule type" value="Genomic_DNA"/>
</dbReference>
<feature type="compositionally biased region" description="Basic and acidic residues" evidence="6">
    <location>
        <begin position="36"/>
        <end position="45"/>
    </location>
</feature>
<evidence type="ECO:0000313" key="10">
    <source>
        <dbReference type="Proteomes" id="UP000218554"/>
    </source>
</evidence>
<feature type="signal peptide" evidence="7">
    <location>
        <begin position="1"/>
        <end position="19"/>
    </location>
</feature>